<comment type="caution">
    <text evidence="3">The sequence shown here is derived from an EMBL/GenBank/DDBJ whole genome shotgun (WGS) entry which is preliminary data.</text>
</comment>
<dbReference type="InterPro" id="IPR043728">
    <property type="entry name" value="DUF5671"/>
</dbReference>
<keyword evidence="1" id="KW-1133">Transmembrane helix</keyword>
<feature type="domain" description="DUF5671" evidence="2">
    <location>
        <begin position="17"/>
        <end position="150"/>
    </location>
</feature>
<feature type="transmembrane region" description="Helical" evidence="1">
    <location>
        <begin position="20"/>
        <end position="43"/>
    </location>
</feature>
<dbReference type="Proteomes" id="UP000179214">
    <property type="component" value="Unassembled WGS sequence"/>
</dbReference>
<feature type="transmembrane region" description="Helical" evidence="1">
    <location>
        <begin position="164"/>
        <end position="186"/>
    </location>
</feature>
<accession>A0A1G2I653</accession>
<feature type="transmembrane region" description="Helical" evidence="1">
    <location>
        <begin position="133"/>
        <end position="152"/>
    </location>
</feature>
<organism evidence="3 4">
    <name type="scientific">Candidatus Staskawiczbacteria bacterium RIFCSPHIGHO2_12_FULL_38_11</name>
    <dbReference type="NCBI Taxonomy" id="1802209"/>
    <lineage>
        <taxon>Bacteria</taxon>
        <taxon>Candidatus Staskawicziibacteriota</taxon>
    </lineage>
</organism>
<proteinExistence type="predicted"/>
<evidence type="ECO:0000256" key="1">
    <source>
        <dbReference type="SAM" id="Phobius"/>
    </source>
</evidence>
<protein>
    <recommendedName>
        <fullName evidence="2">DUF5671 domain-containing protein</fullName>
    </recommendedName>
</protein>
<reference evidence="3 4" key="1">
    <citation type="journal article" date="2016" name="Nat. Commun.">
        <title>Thousands of microbial genomes shed light on interconnected biogeochemical processes in an aquifer system.</title>
        <authorList>
            <person name="Anantharaman K."/>
            <person name="Brown C.T."/>
            <person name="Hug L.A."/>
            <person name="Sharon I."/>
            <person name="Castelle C.J."/>
            <person name="Probst A.J."/>
            <person name="Thomas B.C."/>
            <person name="Singh A."/>
            <person name="Wilkins M.J."/>
            <person name="Karaoz U."/>
            <person name="Brodie E.L."/>
            <person name="Williams K.H."/>
            <person name="Hubbard S.S."/>
            <person name="Banfield J.F."/>
        </authorList>
    </citation>
    <scope>NUCLEOTIDE SEQUENCE [LARGE SCALE GENOMIC DNA]</scope>
</reference>
<dbReference type="AlphaFoldDB" id="A0A1G2I653"/>
<sequence length="317" mass="36198">MQENIQIEAPKRNLPRDVFLHLLAMVTLYWSAVSFITLCWQYINYFFPDALNYNYGYTGAMRFALASLFIVFPVFMLVSWFLNKIYAKESAVRESKIRKWLIYLTLFVAALVIIGDLVFVINTFLNGEITARFILKAFSILVVAAVIFGYYLDDVRRSTPSKSARYFAWGTSIVILIAVIGAFFVVGSPISARRAQFDQQRINDLQGIQYQVLNYWQRKGVMPQNLSDLDDSISGYSAPKDPETGTAYEYNVKSATNLTFELCATFNLKSLQANNQKAVPVIYPGDPYSQSWDHAAGRVCFDRTIDQQFYPPIKNVQ</sequence>
<dbReference type="Pfam" id="PF18920">
    <property type="entry name" value="DUF5671"/>
    <property type="match status" value="1"/>
</dbReference>
<evidence type="ECO:0000313" key="4">
    <source>
        <dbReference type="Proteomes" id="UP000179214"/>
    </source>
</evidence>
<feature type="transmembrane region" description="Helical" evidence="1">
    <location>
        <begin position="63"/>
        <end position="82"/>
    </location>
</feature>
<evidence type="ECO:0000259" key="2">
    <source>
        <dbReference type="Pfam" id="PF18920"/>
    </source>
</evidence>
<keyword evidence="1" id="KW-0812">Transmembrane</keyword>
<evidence type="ECO:0000313" key="3">
    <source>
        <dbReference type="EMBL" id="OGZ70087.1"/>
    </source>
</evidence>
<dbReference type="EMBL" id="MHOV01000019">
    <property type="protein sequence ID" value="OGZ70087.1"/>
    <property type="molecule type" value="Genomic_DNA"/>
</dbReference>
<gene>
    <name evidence="3" type="ORF">A3F47_01595</name>
</gene>
<name>A0A1G2I653_9BACT</name>
<keyword evidence="1" id="KW-0472">Membrane</keyword>
<feature type="transmembrane region" description="Helical" evidence="1">
    <location>
        <begin position="102"/>
        <end position="121"/>
    </location>
</feature>